<keyword evidence="4" id="KW-1133">Transmembrane helix</keyword>
<evidence type="ECO:0000256" key="3">
    <source>
        <dbReference type="ARBA" id="ARBA00023136"/>
    </source>
</evidence>
<dbReference type="GO" id="GO:0009252">
    <property type="term" value="P:peptidoglycan biosynthetic process"/>
    <property type="evidence" value="ECO:0007669"/>
    <property type="project" value="InterPro"/>
</dbReference>
<keyword evidence="2" id="KW-0121">Carboxypeptidase</keyword>
<proteinExistence type="predicted"/>
<dbReference type="GO" id="GO:0005886">
    <property type="term" value="C:plasma membrane"/>
    <property type="evidence" value="ECO:0007669"/>
    <property type="project" value="TreeGrafter"/>
</dbReference>
<dbReference type="AlphaFoldDB" id="A0A5B8XEV8"/>
<dbReference type="InterPro" id="IPR001460">
    <property type="entry name" value="PCN-bd_Tpept"/>
</dbReference>
<dbReference type="InterPro" id="IPR012338">
    <property type="entry name" value="Beta-lactam/transpept-like"/>
</dbReference>
<dbReference type="GO" id="GO:0071555">
    <property type="term" value="P:cell wall organization"/>
    <property type="evidence" value="ECO:0007669"/>
    <property type="project" value="TreeGrafter"/>
</dbReference>
<dbReference type="InterPro" id="IPR017790">
    <property type="entry name" value="Penicillin-binding_protein_2"/>
</dbReference>
<dbReference type="OrthoDB" id="9766847at2"/>
<dbReference type="Gene3D" id="3.90.1310.10">
    <property type="entry name" value="Penicillin-binding protein 2a (Domain 2)"/>
    <property type="match status" value="1"/>
</dbReference>
<dbReference type="InterPro" id="IPR050515">
    <property type="entry name" value="Beta-lactam/transpept"/>
</dbReference>
<dbReference type="GO" id="GO:0008658">
    <property type="term" value="F:penicillin binding"/>
    <property type="evidence" value="ECO:0007669"/>
    <property type="project" value="InterPro"/>
</dbReference>
<dbReference type="RefSeq" id="WP_146820773.1">
    <property type="nucleotide sequence ID" value="NZ_CP029077.1"/>
</dbReference>
<accession>A0A5B8XEV8</accession>
<dbReference type="PANTHER" id="PTHR30627">
    <property type="entry name" value="PEPTIDOGLYCAN D,D-TRANSPEPTIDASE"/>
    <property type="match status" value="1"/>
</dbReference>
<keyword evidence="2" id="KW-0378">Hydrolase</keyword>
<dbReference type="SUPFAM" id="SSF56519">
    <property type="entry name" value="Penicillin binding protein dimerisation domain"/>
    <property type="match status" value="1"/>
</dbReference>
<name>A0A5B8XEV8_9RICK</name>
<dbReference type="EMBL" id="CP029077">
    <property type="protein sequence ID" value="QED23506.1"/>
    <property type="molecule type" value="Genomic_DNA"/>
</dbReference>
<dbReference type="InterPro" id="IPR036138">
    <property type="entry name" value="PBP_dimer_sf"/>
</dbReference>
<dbReference type="GO" id="GO:0009002">
    <property type="term" value="F:serine-type D-Ala-D-Ala carboxypeptidase activity"/>
    <property type="evidence" value="ECO:0007669"/>
    <property type="project" value="InterPro"/>
</dbReference>
<dbReference type="Pfam" id="PF00905">
    <property type="entry name" value="Transpeptidase"/>
    <property type="match status" value="1"/>
</dbReference>
<keyword evidence="3 4" id="KW-0472">Membrane</keyword>
<protein>
    <submittedName>
        <fullName evidence="7">Penicillin-binding protein 2</fullName>
    </submittedName>
</protein>
<gene>
    <name evidence="7" type="ORF">Deia_00715</name>
</gene>
<dbReference type="InterPro" id="IPR005311">
    <property type="entry name" value="PBP_dimer"/>
</dbReference>
<keyword evidence="8" id="KW-1185">Reference proteome</keyword>
<dbReference type="Proteomes" id="UP000321934">
    <property type="component" value="Chromosome"/>
</dbReference>
<keyword evidence="2" id="KW-0645">Protease</keyword>
<reference evidence="7 8" key="1">
    <citation type="journal article" date="2019" name="ISME J.">
        <title>Deianiraea, an extracellular bacterium associated with the ciliate Paramecium, suggests an alternative scenario for the evolution of Rickettsiales.</title>
        <authorList>
            <person name="Castelli M."/>
            <person name="Sabaneyeva E."/>
            <person name="Lanzoni O."/>
            <person name="Lebedeva N."/>
            <person name="Floriano A.M."/>
            <person name="Gaiarsa S."/>
            <person name="Benken K."/>
            <person name="Modeo L."/>
            <person name="Bandi C."/>
            <person name="Potekhin A."/>
            <person name="Sassera D."/>
            <person name="Petroni G."/>
        </authorList>
    </citation>
    <scope>NUCLEOTIDE SEQUENCE [LARGE SCALE GENOMIC DNA]</scope>
    <source>
        <strain evidence="7">CyL4-1</strain>
    </source>
</reference>
<evidence type="ECO:0000256" key="2">
    <source>
        <dbReference type="ARBA" id="ARBA00022645"/>
    </source>
</evidence>
<evidence type="ECO:0000313" key="8">
    <source>
        <dbReference type="Proteomes" id="UP000321934"/>
    </source>
</evidence>
<evidence type="ECO:0000313" key="7">
    <source>
        <dbReference type="EMBL" id="QED23506.1"/>
    </source>
</evidence>
<dbReference type="NCBIfam" id="TIGR03423">
    <property type="entry name" value="pbp2_mrdA"/>
    <property type="match status" value="1"/>
</dbReference>
<dbReference type="SUPFAM" id="SSF56601">
    <property type="entry name" value="beta-lactamase/transpeptidase-like"/>
    <property type="match status" value="1"/>
</dbReference>
<evidence type="ECO:0000256" key="4">
    <source>
        <dbReference type="SAM" id="Phobius"/>
    </source>
</evidence>
<evidence type="ECO:0000256" key="1">
    <source>
        <dbReference type="ARBA" id="ARBA00004370"/>
    </source>
</evidence>
<dbReference type="Gene3D" id="3.40.710.10">
    <property type="entry name" value="DD-peptidase/beta-lactamase superfamily"/>
    <property type="match status" value="1"/>
</dbReference>
<dbReference type="Pfam" id="PF03717">
    <property type="entry name" value="PBP_dimer"/>
    <property type="match status" value="1"/>
</dbReference>
<keyword evidence="4" id="KW-0812">Transmembrane</keyword>
<feature type="domain" description="Penicillin-binding protein dimerisation" evidence="6">
    <location>
        <begin position="59"/>
        <end position="237"/>
    </location>
</feature>
<evidence type="ECO:0000259" key="6">
    <source>
        <dbReference type="Pfam" id="PF03717"/>
    </source>
</evidence>
<sequence>MSFDITKRNVFNRRIFVLYLFKGLLIFIILGRLVFLQIFSAKKYKTIARLNGIKILFKSPRRGTIVDKNGVLLASVKVSKAIIFTGNINSEEGVNIVRNVYKIIYKDNEKKIESSLKKVIRFARNNPYSEILVYKNLDSKEFQDVAFYLPSLSNIQMRDIYIRVYKFGYIFGHLIGYVKSASKNMIESTTSHILKKLYTSVSYSIGSFGVELAENQWLSGEYGLDGANVNRFGKVMSVDNIKNPIDGNNIHLSVEVGLQQKIAQEIGDKAGGVVVIDIHTGGILALYSSPSFDPNIFLLNDTFEEVDKIMKDPEKPFFNRCLAGLYAPGSTFKPCSAITAVRSGWNPNQKIMCTGSAYFGKREYHCWKKGGHGHVDLNTAIAQSCNIYFYTIGTKIDIDELYYDANQLGFDQAYNLGIGNSYKGCIPNRKWKREKLKEAWFPGDTINSTVGQGYNQVSVLQLAIYAARIASGKKVTPSIWKKFDKVNSIETYPHNESLTGTERFQNINIDDHFLQIARNGMYECVNENGSLRKYGEKYQDVQICAKTGTAQVVSMRIDADAMHGNKFASNGLFCGYAPYDNPKYAVGIIIEKGIWGAVSAAPVGMEVLAHAVRNKV</sequence>
<organism evidence="7 8">
    <name type="scientific">Candidatus Deianiraea vastatrix</name>
    <dbReference type="NCBI Taxonomy" id="2163644"/>
    <lineage>
        <taxon>Bacteria</taxon>
        <taxon>Pseudomonadati</taxon>
        <taxon>Pseudomonadota</taxon>
        <taxon>Alphaproteobacteria</taxon>
        <taxon>Rickettsiales</taxon>
        <taxon>Candidatus Deianiraeaceae</taxon>
        <taxon>Candidatus Deianiraea</taxon>
    </lineage>
</organism>
<feature type="domain" description="Penicillin-binding protein transpeptidase" evidence="5">
    <location>
        <begin position="271"/>
        <end position="606"/>
    </location>
</feature>
<evidence type="ECO:0000259" key="5">
    <source>
        <dbReference type="Pfam" id="PF00905"/>
    </source>
</evidence>
<comment type="subcellular location">
    <subcellularLocation>
        <location evidence="1">Membrane</location>
    </subcellularLocation>
</comment>
<feature type="transmembrane region" description="Helical" evidence="4">
    <location>
        <begin position="16"/>
        <end position="39"/>
    </location>
</feature>